<accession>A0A3N1XM08</accession>
<evidence type="ECO:0000256" key="1">
    <source>
        <dbReference type="ARBA" id="ARBA00001946"/>
    </source>
</evidence>
<dbReference type="Proteomes" id="UP000273083">
    <property type="component" value="Unassembled WGS sequence"/>
</dbReference>
<dbReference type="InterPro" id="IPR017438">
    <property type="entry name" value="ATP-NAD_kinase_N"/>
</dbReference>
<dbReference type="RefSeq" id="WP_123609868.1">
    <property type="nucleotide sequence ID" value="NZ_RJVG01000007.1"/>
</dbReference>
<sequence>MKKKMLFVYNPNAGKGKIKTRLSDIVEIFVKADYEVTIYATRGKQDATRIVKNSAKEYDLIVCSGGDGTLNEVTAGVMTLEKRPEIGYLPAGTTNDFAASHKIPKNILRAAEVAVNGEPYYYDVGSVNDEFFAYVAAFGAFTEVSYETPQTIKNTLGRVAYLLEGMKRLPSLKSYKMIVKYDDKVIEEEFIFGMITNSSSVGGFKGFIGKEILLDDGLFEICLIKVPKNPIELQAIINTLITKDTSTNLIYSFRTNRMSIEAKEEVPWTLDGEFGGNFSQVDIKIYKQAIAYRIEPKKALISTKNTEVKAALIDNKMKM</sequence>
<evidence type="ECO:0000256" key="2">
    <source>
        <dbReference type="ARBA" id="ARBA00005983"/>
    </source>
</evidence>
<dbReference type="GO" id="GO:0008654">
    <property type="term" value="P:phospholipid biosynthetic process"/>
    <property type="evidence" value="ECO:0007669"/>
    <property type="project" value="InterPro"/>
</dbReference>
<dbReference type="Pfam" id="PF00781">
    <property type="entry name" value="DAGK_cat"/>
    <property type="match status" value="1"/>
</dbReference>
<gene>
    <name evidence="4" type="ORF">EDD66_10785</name>
</gene>
<dbReference type="InterPro" id="IPR005218">
    <property type="entry name" value="Diacylglycerol/lipid_kinase"/>
</dbReference>
<dbReference type="Gene3D" id="3.40.50.10330">
    <property type="entry name" value="Probable inorganic polyphosphate/atp-NAD kinase, domain 1"/>
    <property type="match status" value="1"/>
</dbReference>
<comment type="cofactor">
    <cofactor evidence="1">
        <name>Mg(2+)</name>
        <dbReference type="ChEBI" id="CHEBI:18420"/>
    </cofactor>
</comment>
<dbReference type="PANTHER" id="PTHR12358:SF107">
    <property type="entry name" value="LIPID KINASE BMRU-RELATED"/>
    <property type="match status" value="1"/>
</dbReference>
<comment type="caution">
    <text evidence="4">The sequence shown here is derived from an EMBL/GenBank/DDBJ whole genome shotgun (WGS) entry which is preliminary data.</text>
</comment>
<dbReference type="GO" id="GO:0005886">
    <property type="term" value="C:plasma membrane"/>
    <property type="evidence" value="ECO:0007669"/>
    <property type="project" value="TreeGrafter"/>
</dbReference>
<dbReference type="InterPro" id="IPR050187">
    <property type="entry name" value="Lipid_Phosphate_FormReg"/>
</dbReference>
<dbReference type="PROSITE" id="PS50146">
    <property type="entry name" value="DAGK"/>
    <property type="match status" value="1"/>
</dbReference>
<feature type="domain" description="DAGKc" evidence="3">
    <location>
        <begin position="1"/>
        <end position="131"/>
    </location>
</feature>
<comment type="similarity">
    <text evidence="2">Belongs to the diacylglycerol/lipid kinase family.</text>
</comment>
<organism evidence="4 5">
    <name type="scientific">Mobilisporobacter senegalensis</name>
    <dbReference type="NCBI Taxonomy" id="1329262"/>
    <lineage>
        <taxon>Bacteria</taxon>
        <taxon>Bacillati</taxon>
        <taxon>Bacillota</taxon>
        <taxon>Clostridia</taxon>
        <taxon>Lachnospirales</taxon>
        <taxon>Lachnospiraceae</taxon>
        <taxon>Mobilisporobacter</taxon>
    </lineage>
</organism>
<dbReference type="Gene3D" id="2.60.200.40">
    <property type="match status" value="1"/>
</dbReference>
<keyword evidence="4" id="KW-0808">Transferase</keyword>
<keyword evidence="5" id="KW-1185">Reference proteome</keyword>
<keyword evidence="4" id="KW-0418">Kinase</keyword>
<evidence type="ECO:0000259" key="3">
    <source>
        <dbReference type="PROSITE" id="PS50146"/>
    </source>
</evidence>
<dbReference type="InterPro" id="IPR016064">
    <property type="entry name" value="NAD/diacylglycerol_kinase_sf"/>
</dbReference>
<dbReference type="GO" id="GO:0004143">
    <property type="term" value="F:ATP-dependent diacylglycerol kinase activity"/>
    <property type="evidence" value="ECO:0007669"/>
    <property type="project" value="TreeGrafter"/>
</dbReference>
<dbReference type="PANTHER" id="PTHR12358">
    <property type="entry name" value="SPHINGOSINE KINASE"/>
    <property type="match status" value="1"/>
</dbReference>
<dbReference type="InterPro" id="IPR001206">
    <property type="entry name" value="Diacylglycerol_kinase_cat_dom"/>
</dbReference>
<dbReference type="OrthoDB" id="142078at2"/>
<dbReference type="AlphaFoldDB" id="A0A3N1XM08"/>
<protein>
    <submittedName>
        <fullName evidence="4">YegS/Rv2252/BmrU family lipid kinase</fullName>
    </submittedName>
</protein>
<dbReference type="SMART" id="SM00046">
    <property type="entry name" value="DAGKc"/>
    <property type="match status" value="1"/>
</dbReference>
<name>A0A3N1XM08_9FIRM</name>
<evidence type="ECO:0000313" key="4">
    <source>
        <dbReference type="EMBL" id="ROR27171.1"/>
    </source>
</evidence>
<proteinExistence type="inferred from homology"/>
<dbReference type="SUPFAM" id="SSF111331">
    <property type="entry name" value="NAD kinase/diacylglycerol kinase-like"/>
    <property type="match status" value="1"/>
</dbReference>
<dbReference type="NCBIfam" id="TIGR00147">
    <property type="entry name" value="YegS/Rv2252/BmrU family lipid kinase"/>
    <property type="match status" value="1"/>
</dbReference>
<dbReference type="EMBL" id="RJVG01000007">
    <property type="protein sequence ID" value="ROR27171.1"/>
    <property type="molecule type" value="Genomic_DNA"/>
</dbReference>
<reference evidence="4 5" key="1">
    <citation type="submission" date="2018-11" db="EMBL/GenBank/DDBJ databases">
        <title>Genomic Encyclopedia of Type Strains, Phase IV (KMG-IV): sequencing the most valuable type-strain genomes for metagenomic binning, comparative biology and taxonomic classification.</title>
        <authorList>
            <person name="Goeker M."/>
        </authorList>
    </citation>
    <scope>NUCLEOTIDE SEQUENCE [LARGE SCALE GENOMIC DNA]</scope>
    <source>
        <strain evidence="4 5">DSM 26537</strain>
    </source>
</reference>
<evidence type="ECO:0000313" key="5">
    <source>
        <dbReference type="Proteomes" id="UP000273083"/>
    </source>
</evidence>
<dbReference type="GO" id="GO:0005524">
    <property type="term" value="F:ATP binding"/>
    <property type="evidence" value="ECO:0007669"/>
    <property type="project" value="InterPro"/>
</dbReference>